<dbReference type="Pfam" id="PF26502">
    <property type="entry name" value="DUF8167_2nd"/>
    <property type="match status" value="1"/>
</dbReference>
<evidence type="ECO:0000259" key="3">
    <source>
        <dbReference type="Pfam" id="PF26502"/>
    </source>
</evidence>
<keyword evidence="6" id="KW-1185">Reference proteome</keyword>
<dbReference type="Proteomes" id="UP000011661">
    <property type="component" value="Unassembled WGS sequence"/>
</dbReference>
<name>L9WJN7_9EURY</name>
<evidence type="ECO:0000313" key="6">
    <source>
        <dbReference type="Proteomes" id="UP000011661"/>
    </source>
</evidence>
<evidence type="ECO:0000259" key="4">
    <source>
        <dbReference type="Pfam" id="PF26503"/>
    </source>
</evidence>
<dbReference type="AlphaFoldDB" id="L9WJN7"/>
<sequence length="393" mass="40872">MTTPLEIVLGLSFGLLLGLPLAGLVGFGRVVVGNTPIDPSLGVLASVSAVAVAGLVAASMELTQLTTAQLPRLSVGAVVVFALTLYADSAGRQLADELPRTTARPTVRTQTLSADAIDDIDAAGQLTVRPAGRVRAYQGYPPLGSSLRTTLENGRWRLPADVPLSTLETRLEDRLRTNFNLAAVDTAIDGRGRVTITAAPPTDDLATDVPSGWRAVSVTALVPAGLGAGDEILVSTAATTARGIVLRLAADEADPVGDTHLTPAVEFEESVLLAVPTPDAAGILEADSVRLVVTPQRTSHVSDAVSLLERDGATIQRVTITTPIREAVLDDTVDIDAIAVRSGVDPLEASRNPWTFDPSADALEVGAEAFLVGTAMTALESLERTRPTTEVSC</sequence>
<evidence type="ECO:0000259" key="2">
    <source>
        <dbReference type="Pfam" id="PF26501"/>
    </source>
</evidence>
<dbReference type="EMBL" id="AOHX01000002">
    <property type="protein sequence ID" value="ELY49431.1"/>
    <property type="molecule type" value="Genomic_DNA"/>
</dbReference>
<dbReference type="Pfam" id="PF26503">
    <property type="entry name" value="DUF8167_3rd"/>
    <property type="match status" value="1"/>
</dbReference>
<gene>
    <name evidence="5" type="ORF">C495_00660</name>
</gene>
<dbReference type="RefSeq" id="WP_008158996.1">
    <property type="nucleotide sequence ID" value="NZ_AOHX01000002.1"/>
</dbReference>
<feature type="domain" description="DUF8167" evidence="2">
    <location>
        <begin position="4"/>
        <end position="100"/>
    </location>
</feature>
<dbReference type="InterPro" id="IPR058603">
    <property type="entry name" value="DUF8167_2nd"/>
</dbReference>
<reference evidence="5 6" key="1">
    <citation type="journal article" date="2014" name="PLoS Genet.">
        <title>Phylogenetically driven sequencing of extremely halophilic archaea reveals strategies for static and dynamic osmo-response.</title>
        <authorList>
            <person name="Becker E.A."/>
            <person name="Seitzer P.M."/>
            <person name="Tritt A."/>
            <person name="Larsen D."/>
            <person name="Krusor M."/>
            <person name="Yao A.I."/>
            <person name="Wu D."/>
            <person name="Madern D."/>
            <person name="Eisen J.A."/>
            <person name="Darling A.E."/>
            <person name="Facciotti M.T."/>
        </authorList>
    </citation>
    <scope>NUCLEOTIDE SEQUENCE [LARGE SCALE GENOMIC DNA]</scope>
    <source>
        <strain evidence="5 6">JCM 14089</strain>
    </source>
</reference>
<keyword evidence="1" id="KW-1133">Transmembrane helix</keyword>
<dbReference type="STRING" id="1230460.C495_00660"/>
<dbReference type="InterPro" id="IPR058480">
    <property type="entry name" value="DUF8167_N"/>
</dbReference>
<dbReference type="Pfam" id="PF26501">
    <property type="entry name" value="DUF8167"/>
    <property type="match status" value="1"/>
</dbReference>
<dbReference type="PATRIC" id="fig|1230460.4.peg.144"/>
<evidence type="ECO:0008006" key="7">
    <source>
        <dbReference type="Google" id="ProtNLM"/>
    </source>
</evidence>
<dbReference type="OrthoDB" id="157524at2157"/>
<evidence type="ECO:0000313" key="5">
    <source>
        <dbReference type="EMBL" id="ELY49431.1"/>
    </source>
</evidence>
<feature type="domain" description="DUF8167" evidence="4">
    <location>
        <begin position="214"/>
        <end position="298"/>
    </location>
</feature>
<feature type="transmembrane region" description="Helical" evidence="1">
    <location>
        <begin position="7"/>
        <end position="28"/>
    </location>
</feature>
<feature type="transmembrane region" description="Helical" evidence="1">
    <location>
        <begin position="40"/>
        <end position="58"/>
    </location>
</feature>
<proteinExistence type="predicted"/>
<evidence type="ECO:0000256" key="1">
    <source>
        <dbReference type="SAM" id="Phobius"/>
    </source>
</evidence>
<protein>
    <recommendedName>
        <fullName evidence="7">TrkA-C domain-containing protein</fullName>
    </recommendedName>
</protein>
<organism evidence="5 6">
    <name type="scientific">Natronorubrum sulfidifaciens JCM 14089</name>
    <dbReference type="NCBI Taxonomy" id="1230460"/>
    <lineage>
        <taxon>Archaea</taxon>
        <taxon>Methanobacteriati</taxon>
        <taxon>Methanobacteriota</taxon>
        <taxon>Stenosarchaea group</taxon>
        <taxon>Halobacteria</taxon>
        <taxon>Halobacteriales</taxon>
        <taxon>Natrialbaceae</taxon>
        <taxon>Natronorubrum</taxon>
    </lineage>
</organism>
<dbReference type="eggNOG" id="arCOG07570">
    <property type="taxonomic scope" value="Archaea"/>
</dbReference>
<dbReference type="InterPro" id="IPR058604">
    <property type="entry name" value="DUF8167_3rd"/>
</dbReference>
<keyword evidence="1" id="KW-0812">Transmembrane</keyword>
<feature type="transmembrane region" description="Helical" evidence="1">
    <location>
        <begin position="70"/>
        <end position="87"/>
    </location>
</feature>
<comment type="caution">
    <text evidence="5">The sequence shown here is derived from an EMBL/GenBank/DDBJ whole genome shotgun (WGS) entry which is preliminary data.</text>
</comment>
<keyword evidence="1" id="KW-0472">Membrane</keyword>
<feature type="domain" description="DUF8167" evidence="3">
    <location>
        <begin position="127"/>
        <end position="200"/>
    </location>
</feature>
<accession>L9WJN7</accession>